<evidence type="ECO:0008006" key="4">
    <source>
        <dbReference type="Google" id="ProtNLM"/>
    </source>
</evidence>
<feature type="region of interest" description="Disordered" evidence="2">
    <location>
        <begin position="594"/>
        <end position="618"/>
    </location>
</feature>
<evidence type="ECO:0000256" key="2">
    <source>
        <dbReference type="SAM" id="MobiDB-lite"/>
    </source>
</evidence>
<sequence length="618" mass="70955">MSRRQHILALKQKMDLNFLDKLEEKSQEFAYDMYLELQDLKETNEIDIPQSLLSKITNLIEEYNELILNKSESDKLLKNTTELLRKEIQQKIYFENKYKMETQNNEILTSESDKQLQVHKKIEVALNNKINKQDVEISQLKLLKNKIQNQDAEISQLKIDLMRCKLSSSKTTQSNQDQMKKVLSVAKPQVTHRDSGSSQQNIQHEVSLLEEMSATAVTTVANIETTAEDIVHADVDTEAETSTRTALGSTGQNHPPLEADNQNNIVVKNVFLIGDSHCREMHSCIKQYVKSDSRVNCIFHPGKTITYVVDAIKPSKLPPDTQICIFAGTNDVFKTSFEDITRSFQKLYNKCKQFKVLIILIPPRYDRRNLNPHIVKLNSKLKHLTKTFENFDFIDPTNFVQLQHFSSDGLHLNLKGKNLVSRKIVMKTFGRLFNNKTYNSSNNNYYYNRVNTNKTGQQLHDGNTTNRYHSDSQRKSRFNTQSYRVPSRRNPVQCSHQSNLPCLIHGDVIPPPFTPHNFPPLPLPVVSTLPPPPFVSQFNNMNPWNLAPPNNIPLPPSNHLAPHVPMVPYHEMPPPQFCPPSQFMAPTEFQHRPQFSPPPHVVNQNPALNFHHFGTSPQ</sequence>
<dbReference type="Gene3D" id="3.40.50.1110">
    <property type="entry name" value="SGNH hydrolase"/>
    <property type="match status" value="1"/>
</dbReference>
<feature type="compositionally biased region" description="Polar residues" evidence="2">
    <location>
        <begin position="478"/>
        <end position="491"/>
    </location>
</feature>
<reference evidence="3" key="1">
    <citation type="submission" date="2021-05" db="EMBL/GenBank/DDBJ databases">
        <authorList>
            <person name="Alioto T."/>
            <person name="Alioto T."/>
            <person name="Gomez Garrido J."/>
        </authorList>
    </citation>
    <scope>NUCLEOTIDE SEQUENCE</scope>
</reference>
<evidence type="ECO:0000256" key="1">
    <source>
        <dbReference type="SAM" id="Coils"/>
    </source>
</evidence>
<organism evidence="3">
    <name type="scientific">Cacopsylla melanoneura</name>
    <dbReference type="NCBI Taxonomy" id="428564"/>
    <lineage>
        <taxon>Eukaryota</taxon>
        <taxon>Metazoa</taxon>
        <taxon>Ecdysozoa</taxon>
        <taxon>Arthropoda</taxon>
        <taxon>Hexapoda</taxon>
        <taxon>Insecta</taxon>
        <taxon>Pterygota</taxon>
        <taxon>Neoptera</taxon>
        <taxon>Paraneoptera</taxon>
        <taxon>Hemiptera</taxon>
        <taxon>Sternorrhyncha</taxon>
        <taxon>Psylloidea</taxon>
        <taxon>Psyllidae</taxon>
        <taxon>Psyllinae</taxon>
        <taxon>Cacopsylla</taxon>
    </lineage>
</organism>
<accession>A0A8D9B039</accession>
<dbReference type="SUPFAM" id="SSF52266">
    <property type="entry name" value="SGNH hydrolase"/>
    <property type="match status" value="1"/>
</dbReference>
<name>A0A8D9B039_9HEMI</name>
<protein>
    <recommendedName>
        <fullName evidence="4">SGNH hydrolase-type esterase domain-containing protein</fullName>
    </recommendedName>
</protein>
<keyword evidence="1" id="KW-0175">Coiled coil</keyword>
<feature type="compositionally biased region" description="Polar residues" evidence="2">
    <location>
        <begin position="455"/>
        <end position="467"/>
    </location>
</feature>
<evidence type="ECO:0000313" key="3">
    <source>
        <dbReference type="EMBL" id="CAG6773932.1"/>
    </source>
</evidence>
<dbReference type="EMBL" id="HBUF01592959">
    <property type="protein sequence ID" value="CAG6773932.1"/>
    <property type="molecule type" value="Transcribed_RNA"/>
</dbReference>
<proteinExistence type="predicted"/>
<feature type="coiled-coil region" evidence="1">
    <location>
        <begin position="130"/>
        <end position="160"/>
    </location>
</feature>
<dbReference type="AlphaFoldDB" id="A0A8D9B039"/>
<feature type="region of interest" description="Disordered" evidence="2">
    <location>
        <begin position="454"/>
        <end position="491"/>
    </location>
</feature>
<dbReference type="InterPro" id="IPR036514">
    <property type="entry name" value="SGNH_hydro_sf"/>
</dbReference>